<dbReference type="GO" id="GO:0015628">
    <property type="term" value="P:protein secretion by the type II secretion system"/>
    <property type="evidence" value="ECO:0007669"/>
    <property type="project" value="TreeGrafter"/>
</dbReference>
<dbReference type="InterPro" id="IPR004509">
    <property type="entry name" value="Competence_ComEA_HhH"/>
</dbReference>
<dbReference type="SUPFAM" id="SSF47781">
    <property type="entry name" value="RuvA domain 2-like"/>
    <property type="match status" value="1"/>
</dbReference>
<proteinExistence type="predicted"/>
<protein>
    <submittedName>
        <fullName evidence="3">ComEA family DNA-binding protein</fullName>
    </submittedName>
    <submittedName>
        <fullName evidence="5">Competence protein ComEA</fullName>
    </submittedName>
</protein>
<evidence type="ECO:0000313" key="3">
    <source>
        <dbReference type="EMBL" id="KAA1154069.1"/>
    </source>
</evidence>
<feature type="domain" description="Helix-hairpin-helix DNA-binding motif class 1" evidence="2">
    <location>
        <begin position="76"/>
        <end position="95"/>
    </location>
</feature>
<dbReference type="PANTHER" id="PTHR21180:SF32">
    <property type="entry name" value="ENDONUCLEASE_EXONUCLEASE_PHOSPHATASE FAMILY DOMAIN-CONTAINING PROTEIN 1"/>
    <property type="match status" value="1"/>
</dbReference>
<feature type="domain" description="Helix-hairpin-helix DNA-binding motif class 1" evidence="2">
    <location>
        <begin position="46"/>
        <end position="65"/>
    </location>
</feature>
<dbReference type="OrthoDB" id="7510573at2"/>
<evidence type="ECO:0000313" key="8">
    <source>
        <dbReference type="Proteomes" id="UP000324162"/>
    </source>
</evidence>
<dbReference type="SMART" id="SM00278">
    <property type="entry name" value="HhH1"/>
    <property type="match status" value="2"/>
</dbReference>
<dbReference type="NCBIfam" id="TIGR00426">
    <property type="entry name" value="competence protein ComEA helix-hairpin-helix repeat region"/>
    <property type="match status" value="1"/>
</dbReference>
<sequence length="98" mass="10763">MRLLQKLLFISILCLLPTTAAFSQVVDVVKEMPKYDVVSINDADASMLAKLPGIGKKKAQAIVDYREANGEFTEVNDLAKVKGVGKKLITKLKDKITL</sequence>
<evidence type="ECO:0000256" key="1">
    <source>
        <dbReference type="SAM" id="SignalP"/>
    </source>
</evidence>
<dbReference type="InterPro" id="IPR051675">
    <property type="entry name" value="Endo/Exo/Phosphatase_dom_1"/>
</dbReference>
<dbReference type="Proteomes" id="UP000027154">
    <property type="component" value="Unassembled WGS sequence"/>
</dbReference>
<evidence type="ECO:0000259" key="2">
    <source>
        <dbReference type="SMART" id="SM00278"/>
    </source>
</evidence>
<dbReference type="Pfam" id="PF12836">
    <property type="entry name" value="HHH_3"/>
    <property type="match status" value="1"/>
</dbReference>
<dbReference type="RefSeq" id="WP_007378631.1">
    <property type="nucleotide sequence ID" value="NZ_JBBMQV010000010.1"/>
</dbReference>
<evidence type="ECO:0000313" key="4">
    <source>
        <dbReference type="EMBL" id="KAA1160122.1"/>
    </source>
</evidence>
<dbReference type="EMBL" id="JJNZ01000069">
    <property type="protein sequence ID" value="KDC49215.1"/>
    <property type="molecule type" value="Genomic_DNA"/>
</dbReference>
<keyword evidence="3" id="KW-0238">DNA-binding</keyword>
<dbReference type="InterPro" id="IPR010994">
    <property type="entry name" value="RuvA_2-like"/>
</dbReference>
<feature type="signal peptide" evidence="1">
    <location>
        <begin position="1"/>
        <end position="23"/>
    </location>
</feature>
<reference evidence="5 6" key="1">
    <citation type="submission" date="2014-04" db="EMBL/GenBank/DDBJ databases">
        <title>Pseudoalteromonas galatheae sp. nov., isolated from a deep-sea polychaete near Canal Concepcion, Chile.</title>
        <authorList>
            <person name="Machado H.R."/>
            <person name="Gram L."/>
            <person name="Vynne N.G."/>
        </authorList>
    </citation>
    <scope>NUCLEOTIDE SEQUENCE [LARGE SCALE GENOMIC DNA]</scope>
    <source>
        <strain evidence="5 6">KMM216</strain>
    </source>
</reference>
<evidence type="ECO:0000313" key="6">
    <source>
        <dbReference type="Proteomes" id="UP000027154"/>
    </source>
</evidence>
<reference evidence="7 8" key="2">
    <citation type="submission" date="2019-01" db="EMBL/GenBank/DDBJ databases">
        <title>Genome sequences of marine Pseudoalteromonas species.</title>
        <authorList>
            <person name="Boraston A.B."/>
            <person name="Hehemann J.-H."/>
            <person name="Vickers C.J."/>
            <person name="Salama-Alber O."/>
            <person name="Abe K."/>
            <person name="Hettle A.J."/>
        </authorList>
    </citation>
    <scope>NUCLEOTIDE SEQUENCE [LARGE SCALE GENOMIC DNA]</scope>
    <source>
        <strain evidence="4 8">PS42</strain>
        <strain evidence="3 7">PS47</strain>
    </source>
</reference>
<dbReference type="GO" id="GO:0003677">
    <property type="term" value="F:DNA binding"/>
    <property type="evidence" value="ECO:0007669"/>
    <property type="project" value="UniProtKB-KW"/>
</dbReference>
<feature type="chain" id="PRO_5044538574" evidence="1">
    <location>
        <begin position="24"/>
        <end position="98"/>
    </location>
</feature>
<dbReference type="GO" id="GO:0015627">
    <property type="term" value="C:type II protein secretion system complex"/>
    <property type="evidence" value="ECO:0007669"/>
    <property type="project" value="TreeGrafter"/>
</dbReference>
<comment type="caution">
    <text evidence="5">The sequence shown here is derived from an EMBL/GenBank/DDBJ whole genome shotgun (WGS) entry which is preliminary data.</text>
</comment>
<dbReference type="AlphaFoldDB" id="A0A063KK32"/>
<dbReference type="PANTHER" id="PTHR21180">
    <property type="entry name" value="ENDONUCLEASE/EXONUCLEASE/PHOSPHATASE FAMILY DOMAIN-CONTAINING PROTEIN 1"/>
    <property type="match status" value="1"/>
</dbReference>
<dbReference type="GO" id="GO:0006281">
    <property type="term" value="P:DNA repair"/>
    <property type="evidence" value="ECO:0007669"/>
    <property type="project" value="InterPro"/>
</dbReference>
<organism evidence="5 6">
    <name type="scientific">Pseudoalteromonas fuliginea</name>
    <dbReference type="NCBI Taxonomy" id="1872678"/>
    <lineage>
        <taxon>Bacteria</taxon>
        <taxon>Pseudomonadati</taxon>
        <taxon>Pseudomonadota</taxon>
        <taxon>Gammaproteobacteria</taxon>
        <taxon>Alteromonadales</taxon>
        <taxon>Pseudoalteromonadaceae</taxon>
        <taxon>Pseudoalteromonas</taxon>
    </lineage>
</organism>
<dbReference type="EMBL" id="SEUK01000049">
    <property type="protein sequence ID" value="KAA1160122.1"/>
    <property type="molecule type" value="Genomic_DNA"/>
</dbReference>
<dbReference type="Proteomes" id="UP000324162">
    <property type="component" value="Unassembled WGS sequence"/>
</dbReference>
<dbReference type="Proteomes" id="UP000322915">
    <property type="component" value="Unassembled WGS sequence"/>
</dbReference>
<gene>
    <name evidence="5" type="ORF">DC53_17590</name>
    <name evidence="4" type="ORF">EU508_10240</name>
    <name evidence="3" type="ORF">EU509_13155</name>
</gene>
<evidence type="ECO:0000313" key="7">
    <source>
        <dbReference type="Proteomes" id="UP000322915"/>
    </source>
</evidence>
<dbReference type="InterPro" id="IPR003583">
    <property type="entry name" value="Hlx-hairpin-Hlx_DNA-bd_motif"/>
</dbReference>
<name>A0A063KK32_9GAMM</name>
<accession>A0A063KK32</accession>
<dbReference type="EMBL" id="SEUJ01000073">
    <property type="protein sequence ID" value="KAA1154069.1"/>
    <property type="molecule type" value="Genomic_DNA"/>
</dbReference>
<evidence type="ECO:0000313" key="5">
    <source>
        <dbReference type="EMBL" id="KDC49215.1"/>
    </source>
</evidence>
<dbReference type="Gene3D" id="1.10.150.280">
    <property type="entry name" value="AF1531-like domain"/>
    <property type="match status" value="1"/>
</dbReference>
<keyword evidence="7" id="KW-1185">Reference proteome</keyword>
<keyword evidence="1" id="KW-0732">Signal</keyword>